<dbReference type="PANTHER" id="PTHR31447:SF2">
    <property type="entry name" value="RNA DEMETHYLASE ALKBH10B"/>
    <property type="match status" value="1"/>
</dbReference>
<dbReference type="Pfam" id="PF03171">
    <property type="entry name" value="2OG-FeII_Oxy"/>
    <property type="match status" value="1"/>
</dbReference>
<gene>
    <name evidence="5" type="ORF">HHK36_026648</name>
</gene>
<proteinExistence type="inferred from homology"/>
<dbReference type="GO" id="GO:0003729">
    <property type="term" value="F:mRNA binding"/>
    <property type="evidence" value="ECO:0007669"/>
    <property type="project" value="InterPro"/>
</dbReference>
<dbReference type="EMBL" id="JABCRI010000020">
    <property type="protein sequence ID" value="KAF8387982.1"/>
    <property type="molecule type" value="Genomic_DNA"/>
</dbReference>
<dbReference type="InterPro" id="IPR044861">
    <property type="entry name" value="IPNS-like_FE2OG_OXY"/>
</dbReference>
<dbReference type="AlphaFoldDB" id="A0A834YL07"/>
<reference evidence="5 6" key="1">
    <citation type="submission" date="2020-04" db="EMBL/GenBank/DDBJ databases">
        <title>Plant Genome Project.</title>
        <authorList>
            <person name="Zhang R.-G."/>
        </authorList>
    </citation>
    <scope>NUCLEOTIDE SEQUENCE [LARGE SCALE GENOMIC DNA]</scope>
    <source>
        <strain evidence="5">YNK0</strain>
        <tissue evidence="5">Leaf</tissue>
    </source>
</reference>
<comment type="similarity">
    <text evidence="2">Belongs to the iron/ascorbate-dependent oxidoreductase family.</text>
</comment>
<organism evidence="5 6">
    <name type="scientific">Tetracentron sinense</name>
    <name type="common">Spur-leaf</name>
    <dbReference type="NCBI Taxonomy" id="13715"/>
    <lineage>
        <taxon>Eukaryota</taxon>
        <taxon>Viridiplantae</taxon>
        <taxon>Streptophyta</taxon>
        <taxon>Embryophyta</taxon>
        <taxon>Tracheophyta</taxon>
        <taxon>Spermatophyta</taxon>
        <taxon>Magnoliopsida</taxon>
        <taxon>Trochodendrales</taxon>
        <taxon>Trochodendraceae</taxon>
        <taxon>Tetracentron</taxon>
    </lineage>
</organism>
<evidence type="ECO:0000313" key="6">
    <source>
        <dbReference type="Proteomes" id="UP000655225"/>
    </source>
</evidence>
<dbReference type="Gene3D" id="2.60.120.590">
    <property type="entry name" value="Alpha-ketoglutarate-dependent dioxygenase AlkB-like"/>
    <property type="match status" value="1"/>
</dbReference>
<keyword evidence="2" id="KW-0560">Oxidoreductase</keyword>
<keyword evidence="6" id="KW-1185">Reference proteome</keyword>
<evidence type="ECO:0000256" key="2">
    <source>
        <dbReference type="RuleBase" id="RU003682"/>
    </source>
</evidence>
<protein>
    <recommendedName>
        <fullName evidence="4">Fe2OG dioxygenase domain-containing protein</fullName>
    </recommendedName>
</protein>
<keyword evidence="2" id="KW-0479">Metal-binding</keyword>
<evidence type="ECO:0000256" key="3">
    <source>
        <dbReference type="SAM" id="MobiDB-lite"/>
    </source>
</evidence>
<dbReference type="OMA" id="PTINREP"/>
<dbReference type="OrthoDB" id="1916097at2759"/>
<keyword evidence="2" id="KW-0408">Iron</keyword>
<feature type="domain" description="Fe2OG dioxygenase" evidence="4">
    <location>
        <begin position="290"/>
        <end position="386"/>
    </location>
</feature>
<comment type="similarity">
    <text evidence="1">Belongs to the alkB family.</text>
</comment>
<dbReference type="PANTHER" id="PTHR31447">
    <property type="entry name" value="HYDROXYPROLINE-RICH GLYCOPROTEIN FAMILY PROTEIN-RELATED"/>
    <property type="match status" value="1"/>
</dbReference>
<dbReference type="InterPro" id="IPR044842">
    <property type="entry name" value="ALKBH9B/ALKBH10B-like"/>
</dbReference>
<feature type="compositionally biased region" description="Basic and acidic residues" evidence="3">
    <location>
        <begin position="128"/>
        <end position="149"/>
    </location>
</feature>
<name>A0A834YL07_TETSI</name>
<feature type="region of interest" description="Disordered" evidence="3">
    <location>
        <begin position="123"/>
        <end position="161"/>
    </location>
</feature>
<evidence type="ECO:0000313" key="5">
    <source>
        <dbReference type="EMBL" id="KAF8387982.1"/>
    </source>
</evidence>
<sequence>MPPAAVPSPPSDRAPMGSGIAMQSPIPETFAKDAIIAWFRGEFAAANAIIDALCNHLTQLDGIGDNGSEYESVFGAIHRRRLNWIPILHMQKYYSIADVAVELRRVAGKKMKKSEEVTVLLKEEEDSTDAKDEAHDEKEATVDELKESDGDGSNEVVEEDLPRVDDSSDRKVFEKTGLSLKLPLVNVVKGLKLYEDIFIDSELSKLTNFVNDLRLAGRNGDLSGETFILFNQQLKGNKRELIQLGVPIFGQINEEGTNKPQNSNIEPIPLVLQAVIDHLVQWHLIQESRKPNSCIINFFDEGECSQPYLKPPHLDQPISTLLLSESTMAFGRALVSDHHGNFKGPLMLSLKEGSLLVMRGNSADMARHVMCPSSNKRVSITFFKVRPDTNQIQSPTLPPLTRAMTVWQPGVPNPYTMPNGAETMEVIPKWGVLRAPLVMLAPVRPMVMSPRKIPRGGTGVFLPWTVGHKKPAKHLPPRAQRGRLLALPSPIEAQVVEST</sequence>
<dbReference type="GO" id="GO:0006402">
    <property type="term" value="P:mRNA catabolic process"/>
    <property type="evidence" value="ECO:0007669"/>
    <property type="project" value="InterPro"/>
</dbReference>
<evidence type="ECO:0000256" key="1">
    <source>
        <dbReference type="ARBA" id="ARBA00007879"/>
    </source>
</evidence>
<dbReference type="SUPFAM" id="SSF51197">
    <property type="entry name" value="Clavaminate synthase-like"/>
    <property type="match status" value="1"/>
</dbReference>
<dbReference type="InterPro" id="IPR005123">
    <property type="entry name" value="Oxoglu/Fe-dep_dioxygenase_dom"/>
</dbReference>
<evidence type="ECO:0000259" key="4">
    <source>
        <dbReference type="PROSITE" id="PS51471"/>
    </source>
</evidence>
<feature type="compositionally biased region" description="Acidic residues" evidence="3">
    <location>
        <begin position="150"/>
        <end position="159"/>
    </location>
</feature>
<comment type="caution">
    <text evidence="5">The sequence shown here is derived from an EMBL/GenBank/DDBJ whole genome shotgun (WGS) entry which is preliminary data.</text>
</comment>
<accession>A0A834YL07</accession>
<dbReference type="InterPro" id="IPR037151">
    <property type="entry name" value="AlkB-like_sf"/>
</dbReference>
<dbReference type="PROSITE" id="PS51471">
    <property type="entry name" value="FE2OG_OXY"/>
    <property type="match status" value="1"/>
</dbReference>
<dbReference type="GO" id="GO:0032451">
    <property type="term" value="F:demethylase activity"/>
    <property type="evidence" value="ECO:0007669"/>
    <property type="project" value="InterPro"/>
</dbReference>
<dbReference type="GO" id="GO:0016491">
    <property type="term" value="F:oxidoreductase activity"/>
    <property type="evidence" value="ECO:0007669"/>
    <property type="project" value="UniProtKB-KW"/>
</dbReference>
<dbReference type="Proteomes" id="UP000655225">
    <property type="component" value="Unassembled WGS sequence"/>
</dbReference>
<dbReference type="GO" id="GO:0046872">
    <property type="term" value="F:metal ion binding"/>
    <property type="evidence" value="ECO:0007669"/>
    <property type="project" value="UniProtKB-KW"/>
</dbReference>